<protein>
    <submittedName>
        <fullName evidence="1">Alpha/beta hydrolase</fullName>
    </submittedName>
</protein>
<evidence type="ECO:0000313" key="2">
    <source>
        <dbReference type="Proteomes" id="UP000283523"/>
    </source>
</evidence>
<organism evidence="1 2">
    <name type="scientific">Fibrisoma montanum</name>
    <dbReference type="NCBI Taxonomy" id="2305895"/>
    <lineage>
        <taxon>Bacteria</taxon>
        <taxon>Pseudomonadati</taxon>
        <taxon>Bacteroidota</taxon>
        <taxon>Cytophagia</taxon>
        <taxon>Cytophagales</taxon>
        <taxon>Spirosomataceae</taxon>
        <taxon>Fibrisoma</taxon>
    </lineage>
</organism>
<dbReference type="InterPro" id="IPR010297">
    <property type="entry name" value="DUF900_hydrolase"/>
</dbReference>
<accession>A0A418MER6</accession>
<dbReference type="EMBL" id="QXED01000002">
    <property type="protein sequence ID" value="RIV25294.1"/>
    <property type="molecule type" value="Genomic_DNA"/>
</dbReference>
<dbReference type="PANTHER" id="PTHR36513:SF1">
    <property type="entry name" value="TRANSMEMBRANE PROTEIN"/>
    <property type="match status" value="1"/>
</dbReference>
<comment type="caution">
    <text evidence="1">The sequence shown here is derived from an EMBL/GenBank/DDBJ whole genome shotgun (WGS) entry which is preliminary data.</text>
</comment>
<gene>
    <name evidence="1" type="ORF">DYU11_08280</name>
</gene>
<sequence length="398" mass="45298">MSIDLVGKRVSTSINILMATVTHYLITNRQIDLIDGREVINPGGRERAVDDARISFRFARYTFDPDNVEDQGTVELVPDLITPPVIEMFSGTILSASDKSPEQLEGKGKARAAEDLSGSNQVFMEVFRTLKDDNAGNVLFFIHGFRSNLAVTLTTIRLLHTRYVKPGSNVQTIITFTWPARRSLLRYLDDQHDARVSGYALARVYQRLHDFLAELFNTTTAKPCHRSIHLLCHSMGNQVLYYMLERLKEQRLSRRETFRQAILMGADVPYDAFEVDHPMNLLIDLCERVHVYYHRRDLALVASSAKFLQNRLGRVGFKRNTSPPLAADVHEIDITDVPSQDTDTFLTNLLEFDQNELIQHWSYLSNETIINDIEQVFRTGRSGLRLISPPYVGPADGE</sequence>
<evidence type="ECO:0000313" key="1">
    <source>
        <dbReference type="EMBL" id="RIV25294.1"/>
    </source>
</evidence>
<dbReference type="Gene3D" id="3.40.50.1820">
    <property type="entry name" value="alpha/beta hydrolase"/>
    <property type="match status" value="1"/>
</dbReference>
<reference evidence="1 2" key="1">
    <citation type="submission" date="2018-08" db="EMBL/GenBank/DDBJ databases">
        <title>Fibrisoma montanum sp. nov., isolated from Danxia mountain soil.</title>
        <authorList>
            <person name="Huang Y."/>
        </authorList>
    </citation>
    <scope>NUCLEOTIDE SEQUENCE [LARGE SCALE GENOMIC DNA]</scope>
    <source>
        <strain evidence="1 2">HYT19</strain>
    </source>
</reference>
<dbReference type="Proteomes" id="UP000283523">
    <property type="component" value="Unassembled WGS sequence"/>
</dbReference>
<dbReference type="SUPFAM" id="SSF53474">
    <property type="entry name" value="alpha/beta-Hydrolases"/>
    <property type="match status" value="1"/>
</dbReference>
<dbReference type="GO" id="GO:0016787">
    <property type="term" value="F:hydrolase activity"/>
    <property type="evidence" value="ECO:0007669"/>
    <property type="project" value="UniProtKB-KW"/>
</dbReference>
<proteinExistence type="predicted"/>
<dbReference type="Pfam" id="PF05990">
    <property type="entry name" value="DUF900"/>
    <property type="match status" value="1"/>
</dbReference>
<dbReference type="AlphaFoldDB" id="A0A418MER6"/>
<dbReference type="PANTHER" id="PTHR36513">
    <property type="entry name" value="ABC TRANSMEMBRANE TYPE-1 DOMAIN-CONTAINING PROTEIN"/>
    <property type="match status" value="1"/>
</dbReference>
<dbReference type="InterPro" id="IPR029058">
    <property type="entry name" value="AB_hydrolase_fold"/>
</dbReference>
<name>A0A418MER6_9BACT</name>
<keyword evidence="2" id="KW-1185">Reference proteome</keyword>
<keyword evidence="1" id="KW-0378">Hydrolase</keyword>